<gene>
    <name evidence="1" type="ORF">RhiirA4_525268</name>
</gene>
<organism evidence="1 2">
    <name type="scientific">Rhizophagus irregularis</name>
    <dbReference type="NCBI Taxonomy" id="588596"/>
    <lineage>
        <taxon>Eukaryota</taxon>
        <taxon>Fungi</taxon>
        <taxon>Fungi incertae sedis</taxon>
        <taxon>Mucoromycota</taxon>
        <taxon>Glomeromycotina</taxon>
        <taxon>Glomeromycetes</taxon>
        <taxon>Glomerales</taxon>
        <taxon>Glomeraceae</taxon>
        <taxon>Rhizophagus</taxon>
    </lineage>
</organism>
<sequence length="496" mass="58801">MPIIIVHVVFNSKTVFEWEGLPVNKDMNIQEFFKDVVVDKLNPELWEKNYVAYFSHTKIGETEKIGLECNAWETVNQCGKYVTFKLLNDSNEIPSMNTINAFELMRSASMLNYLPEFKLPAKNSWEQLRIDLNELIRSNGGGWIGKDNANNIGKKFVTDLAKSIWCVDICSYKTFNERFKIPALFTNFFDRAHPEKYKSSRRSFDSEELQRHYKILMNYIELPWMEKPKFAWLKEPLLLYANNLLKYAEYLISQRVITARNQSSLTPVVDEEKAGYIEILDENTWRKPEVVKEFRILTKTLEELEYWEPVNINQFCPVLRKQRFRFVEKLKVAFPFKVGKYTYHHGNIQNSVYVWRIGINVNEQDMINKHYTIRNNLKQTLQVYHTRAMRKEFLDTVELYIGKVEKARMRYIYSVWLQDSAASINSETQDIDDRVEVMFELGDPDLITDFREINEGRLPKYDVFWEYSSKYLEGIAQESVLAVDDRRHALQKLEIF</sequence>
<dbReference type="OrthoDB" id="2392021at2759"/>
<evidence type="ECO:0000313" key="2">
    <source>
        <dbReference type="Proteomes" id="UP000234323"/>
    </source>
</evidence>
<reference evidence="1 2" key="1">
    <citation type="submission" date="2015-10" db="EMBL/GenBank/DDBJ databases">
        <title>Genome analyses suggest a sexual origin of heterokaryosis in a supposedly ancient asexual fungus.</title>
        <authorList>
            <person name="Ropars J."/>
            <person name="Sedzielewska K."/>
            <person name="Noel J."/>
            <person name="Charron P."/>
            <person name="Farinelli L."/>
            <person name="Marton T."/>
            <person name="Kruger M."/>
            <person name="Pelin A."/>
            <person name="Brachmann A."/>
            <person name="Corradi N."/>
        </authorList>
    </citation>
    <scope>NUCLEOTIDE SEQUENCE [LARGE SCALE GENOMIC DNA]</scope>
    <source>
        <strain evidence="1 2">A4</strain>
    </source>
</reference>
<protein>
    <submittedName>
        <fullName evidence="1">Uncharacterized protein</fullName>
    </submittedName>
</protein>
<evidence type="ECO:0000313" key="1">
    <source>
        <dbReference type="EMBL" id="PKY62127.1"/>
    </source>
</evidence>
<dbReference type="EMBL" id="LLXI01006445">
    <property type="protein sequence ID" value="PKY62127.1"/>
    <property type="molecule type" value="Genomic_DNA"/>
</dbReference>
<dbReference type="VEuPathDB" id="FungiDB:RhiirA1_471787"/>
<name>A0A2I1HTE2_9GLOM</name>
<proteinExistence type="predicted"/>
<dbReference type="Proteomes" id="UP000234323">
    <property type="component" value="Unassembled WGS sequence"/>
</dbReference>
<keyword evidence="2" id="KW-1185">Reference proteome</keyword>
<comment type="caution">
    <text evidence="1">The sequence shown here is derived from an EMBL/GenBank/DDBJ whole genome shotgun (WGS) entry which is preliminary data.</text>
</comment>
<dbReference type="VEuPathDB" id="FungiDB:RhiirFUN_006447"/>
<accession>A0A2I1HTE2</accession>
<dbReference type="AlphaFoldDB" id="A0A2I1HTE2"/>